<evidence type="ECO:0000256" key="4">
    <source>
        <dbReference type="ARBA" id="ARBA00023136"/>
    </source>
</evidence>
<keyword evidence="7" id="KW-1185">Reference proteome</keyword>
<evidence type="ECO:0000313" key="6">
    <source>
        <dbReference type="EMBL" id="TDW99074.1"/>
    </source>
</evidence>
<dbReference type="OrthoDB" id="920360at2"/>
<evidence type="ECO:0000256" key="1">
    <source>
        <dbReference type="ARBA" id="ARBA00004442"/>
    </source>
</evidence>
<dbReference type="GO" id="GO:0009279">
    <property type="term" value="C:cell outer membrane"/>
    <property type="evidence" value="ECO:0007669"/>
    <property type="project" value="UniProtKB-SubCell"/>
</dbReference>
<proteinExistence type="predicted"/>
<dbReference type="PANTHER" id="PTHR30026">
    <property type="entry name" value="OUTER MEMBRANE PROTEIN TOLC"/>
    <property type="match status" value="1"/>
</dbReference>
<dbReference type="Gene3D" id="1.20.1600.10">
    <property type="entry name" value="Outer membrane efflux proteins (OEP)"/>
    <property type="match status" value="1"/>
</dbReference>
<evidence type="ECO:0000256" key="5">
    <source>
        <dbReference type="ARBA" id="ARBA00023237"/>
    </source>
</evidence>
<accession>A0A4R8DNS5</accession>
<keyword evidence="4" id="KW-0472">Membrane</keyword>
<dbReference type="GO" id="GO:0015288">
    <property type="term" value="F:porin activity"/>
    <property type="evidence" value="ECO:0007669"/>
    <property type="project" value="TreeGrafter"/>
</dbReference>
<gene>
    <name evidence="6" type="ORF">EDB95_0082</name>
</gene>
<dbReference type="EMBL" id="SODV01000001">
    <property type="protein sequence ID" value="TDW99074.1"/>
    <property type="molecule type" value="Genomic_DNA"/>
</dbReference>
<dbReference type="InterPro" id="IPR051906">
    <property type="entry name" value="TolC-like"/>
</dbReference>
<dbReference type="SUPFAM" id="SSF56954">
    <property type="entry name" value="Outer membrane efflux proteins (OEP)"/>
    <property type="match status" value="1"/>
</dbReference>
<keyword evidence="2" id="KW-1134">Transmembrane beta strand</keyword>
<sequence length="408" mass="45824">MKSLLICIGLLSAGVARGQEAMGLDSIVAEIGRSHPSLRSSDALARSLDEGAKGARSWDAPQVSTGWWMTPYDPSLWKQQGQYMVSAEQMFPNRRTQEAEEAYLQGMSAVERAKKGTTANELYAAAGRAYDQWVVAVHRMGVLDEDAKLLDFMIRDAELRYKNNLGKIGAYYKAKAALGRLEDRRIGLENTVEQARIVLNTLMNRDKGTVFEVDTAVTPLGPVVPVDSAGLLATRSDIRAVNESIRLNGLEAAAERSKLRPEFGLRYDHMFSFGGMPMEYTLMATVRLPMASWSSRGTKANVERLKWQTESLEEEREAMVNEATGAAYGLQRALDAKRRQVEVLKEQVLPALRKNFETLELAYEQNTEELLSVYDAWDTLDSTQLEYWDDVEQLLLMEVELKRVLELK</sequence>
<comment type="subcellular location">
    <subcellularLocation>
        <location evidence="1">Cell outer membrane</location>
    </subcellularLocation>
</comment>
<dbReference type="PANTHER" id="PTHR30026:SF20">
    <property type="entry name" value="OUTER MEMBRANE PROTEIN TOLC"/>
    <property type="match status" value="1"/>
</dbReference>
<evidence type="ECO:0000256" key="2">
    <source>
        <dbReference type="ARBA" id="ARBA00022452"/>
    </source>
</evidence>
<evidence type="ECO:0000256" key="3">
    <source>
        <dbReference type="ARBA" id="ARBA00022692"/>
    </source>
</evidence>
<dbReference type="AlphaFoldDB" id="A0A4R8DNS5"/>
<organism evidence="6 7">
    <name type="scientific">Dinghuibacter silviterrae</name>
    <dbReference type="NCBI Taxonomy" id="1539049"/>
    <lineage>
        <taxon>Bacteria</taxon>
        <taxon>Pseudomonadati</taxon>
        <taxon>Bacteroidota</taxon>
        <taxon>Chitinophagia</taxon>
        <taxon>Chitinophagales</taxon>
        <taxon>Chitinophagaceae</taxon>
        <taxon>Dinghuibacter</taxon>
    </lineage>
</organism>
<dbReference type="RefSeq" id="WP_133989483.1">
    <property type="nucleotide sequence ID" value="NZ_SODV01000001.1"/>
</dbReference>
<keyword evidence="3" id="KW-0812">Transmembrane</keyword>
<evidence type="ECO:0000313" key="7">
    <source>
        <dbReference type="Proteomes" id="UP000294498"/>
    </source>
</evidence>
<protein>
    <submittedName>
        <fullName evidence="6">Outer membrane protein TolC</fullName>
    </submittedName>
</protein>
<reference evidence="6 7" key="1">
    <citation type="submission" date="2019-03" db="EMBL/GenBank/DDBJ databases">
        <title>Genomic Encyclopedia of Type Strains, Phase IV (KMG-IV): sequencing the most valuable type-strain genomes for metagenomic binning, comparative biology and taxonomic classification.</title>
        <authorList>
            <person name="Goeker M."/>
        </authorList>
    </citation>
    <scope>NUCLEOTIDE SEQUENCE [LARGE SCALE GENOMIC DNA]</scope>
    <source>
        <strain evidence="6 7">DSM 100059</strain>
    </source>
</reference>
<dbReference type="GO" id="GO:0015562">
    <property type="term" value="F:efflux transmembrane transporter activity"/>
    <property type="evidence" value="ECO:0007669"/>
    <property type="project" value="InterPro"/>
</dbReference>
<name>A0A4R8DNS5_9BACT</name>
<comment type="caution">
    <text evidence="6">The sequence shown here is derived from an EMBL/GenBank/DDBJ whole genome shotgun (WGS) entry which is preliminary data.</text>
</comment>
<dbReference type="GO" id="GO:1990281">
    <property type="term" value="C:efflux pump complex"/>
    <property type="evidence" value="ECO:0007669"/>
    <property type="project" value="TreeGrafter"/>
</dbReference>
<dbReference type="Proteomes" id="UP000294498">
    <property type="component" value="Unassembled WGS sequence"/>
</dbReference>
<keyword evidence="5" id="KW-0998">Cell outer membrane</keyword>